<dbReference type="Proteomes" id="UP000186817">
    <property type="component" value="Unassembled WGS sequence"/>
</dbReference>
<evidence type="ECO:0000313" key="4">
    <source>
        <dbReference type="Proteomes" id="UP000186817"/>
    </source>
</evidence>
<dbReference type="EMBL" id="LSRX01000138">
    <property type="protein sequence ID" value="OLQ07447.1"/>
    <property type="molecule type" value="Genomic_DNA"/>
</dbReference>
<protein>
    <submittedName>
        <fullName evidence="3">Uncharacterized protein</fullName>
    </submittedName>
</protein>
<dbReference type="AlphaFoldDB" id="A0A1Q9EJ75"/>
<keyword evidence="2" id="KW-0812">Transmembrane</keyword>
<comment type="caution">
    <text evidence="3">The sequence shown here is derived from an EMBL/GenBank/DDBJ whole genome shotgun (WGS) entry which is preliminary data.</text>
</comment>
<sequence>MSGAGEEDLSARLQEPGTQPSRAGVRCSCRGKQLCLAIGGSVAVLGAFLAVFLSLSSSKTPLPPCPPPETGRISIELQPVEPKEGMDPGGQDQRCSDEQPSLFSKILLDVTRICNTSQPADEQDCSIVYHTAYMYLDAGHEIDVTLNFSDQTPGTGRWDFFQVTAILHQNGCNAKLELSNYETADCLEGNASHPNFEVSADPLGRIPAHATTQLTCISRQTADDAPTGRSVRIADSYKSVQPGCRIGSRREVHKAFRDI</sequence>
<proteinExistence type="predicted"/>
<evidence type="ECO:0000256" key="1">
    <source>
        <dbReference type="SAM" id="MobiDB-lite"/>
    </source>
</evidence>
<evidence type="ECO:0000256" key="2">
    <source>
        <dbReference type="SAM" id="Phobius"/>
    </source>
</evidence>
<gene>
    <name evidence="3" type="ORF">AK812_SmicGene9150</name>
</gene>
<organism evidence="3 4">
    <name type="scientific">Symbiodinium microadriaticum</name>
    <name type="common">Dinoflagellate</name>
    <name type="synonym">Zooxanthella microadriatica</name>
    <dbReference type="NCBI Taxonomy" id="2951"/>
    <lineage>
        <taxon>Eukaryota</taxon>
        <taxon>Sar</taxon>
        <taxon>Alveolata</taxon>
        <taxon>Dinophyceae</taxon>
        <taxon>Suessiales</taxon>
        <taxon>Symbiodiniaceae</taxon>
        <taxon>Symbiodinium</taxon>
    </lineage>
</organism>
<evidence type="ECO:0000313" key="3">
    <source>
        <dbReference type="EMBL" id="OLQ07447.1"/>
    </source>
</evidence>
<dbReference type="OrthoDB" id="432459at2759"/>
<reference evidence="3 4" key="1">
    <citation type="submission" date="2016-02" db="EMBL/GenBank/DDBJ databases">
        <title>Genome analysis of coral dinoflagellate symbionts highlights evolutionary adaptations to a symbiotic lifestyle.</title>
        <authorList>
            <person name="Aranda M."/>
            <person name="Li Y."/>
            <person name="Liew Y.J."/>
            <person name="Baumgarten S."/>
            <person name="Simakov O."/>
            <person name="Wilson M."/>
            <person name="Piel J."/>
            <person name="Ashoor H."/>
            <person name="Bougouffa S."/>
            <person name="Bajic V.B."/>
            <person name="Ryu T."/>
            <person name="Ravasi T."/>
            <person name="Bayer T."/>
            <person name="Micklem G."/>
            <person name="Kim H."/>
            <person name="Bhak J."/>
            <person name="Lajeunesse T.C."/>
            <person name="Voolstra C.R."/>
        </authorList>
    </citation>
    <scope>NUCLEOTIDE SEQUENCE [LARGE SCALE GENOMIC DNA]</scope>
    <source>
        <strain evidence="3 4">CCMP2467</strain>
    </source>
</reference>
<keyword evidence="4" id="KW-1185">Reference proteome</keyword>
<accession>A0A1Q9EJ75</accession>
<feature type="transmembrane region" description="Helical" evidence="2">
    <location>
        <begin position="34"/>
        <end position="55"/>
    </location>
</feature>
<feature type="region of interest" description="Disordered" evidence="1">
    <location>
        <begin position="1"/>
        <end position="24"/>
    </location>
</feature>
<keyword evidence="2" id="KW-0472">Membrane</keyword>
<name>A0A1Q9EJ75_SYMMI</name>
<keyword evidence="2" id="KW-1133">Transmembrane helix</keyword>